<organism evidence="2 3">
    <name type="scientific">Sphagnum troendelagicum</name>
    <dbReference type="NCBI Taxonomy" id="128251"/>
    <lineage>
        <taxon>Eukaryota</taxon>
        <taxon>Viridiplantae</taxon>
        <taxon>Streptophyta</taxon>
        <taxon>Embryophyta</taxon>
        <taxon>Bryophyta</taxon>
        <taxon>Sphagnophytina</taxon>
        <taxon>Sphagnopsida</taxon>
        <taxon>Sphagnales</taxon>
        <taxon>Sphagnaceae</taxon>
        <taxon>Sphagnum</taxon>
    </lineage>
</organism>
<keyword evidence="1" id="KW-1133">Transmembrane helix</keyword>
<reference evidence="2" key="1">
    <citation type="submission" date="2024-02" db="EMBL/GenBank/DDBJ databases">
        <authorList>
            <consortium name="ELIXIR-Norway"/>
            <consortium name="Elixir Norway"/>
        </authorList>
    </citation>
    <scope>NUCLEOTIDE SEQUENCE</scope>
</reference>
<evidence type="ECO:0000256" key="1">
    <source>
        <dbReference type="SAM" id="Phobius"/>
    </source>
</evidence>
<name>A0ABP0U436_9BRYO</name>
<gene>
    <name evidence="2" type="ORF">CSSPTR1EN2_LOCUS11228</name>
</gene>
<keyword evidence="3" id="KW-1185">Reference proteome</keyword>
<dbReference type="Proteomes" id="UP001497512">
    <property type="component" value="Chromosome 19"/>
</dbReference>
<keyword evidence="1" id="KW-0812">Transmembrane</keyword>
<keyword evidence="1" id="KW-0472">Membrane</keyword>
<proteinExistence type="predicted"/>
<evidence type="ECO:0000313" key="2">
    <source>
        <dbReference type="EMBL" id="CAK9212421.1"/>
    </source>
</evidence>
<accession>A0ABP0U436</accession>
<evidence type="ECO:0000313" key="3">
    <source>
        <dbReference type="Proteomes" id="UP001497512"/>
    </source>
</evidence>
<sequence>MRETTLVSGSSKNLILPRAPAIKEQDGCIVSISSAARAVAVWPGIVYAGVKGMFWIMIHLLPLVIHQS</sequence>
<feature type="transmembrane region" description="Helical" evidence="1">
    <location>
        <begin position="45"/>
        <end position="65"/>
    </location>
</feature>
<dbReference type="EMBL" id="OZ019911">
    <property type="protein sequence ID" value="CAK9212421.1"/>
    <property type="molecule type" value="Genomic_DNA"/>
</dbReference>
<protein>
    <submittedName>
        <fullName evidence="2">Uncharacterized protein</fullName>
    </submittedName>
</protein>